<name>A0A833N209_9HYPH</name>
<accession>A0A833N209</accession>
<proteinExistence type="predicted"/>
<gene>
    <name evidence="1" type="ORF">F8B43_0071</name>
</gene>
<reference evidence="1 2" key="1">
    <citation type="submission" date="2019-10" db="EMBL/GenBank/DDBJ databases">
        <title>Draft Genome Sequence of the Caffeine Degrading Methylotroph Methylorubrum populi PINKEL.</title>
        <authorList>
            <person name="Dawson S.C."/>
            <person name="Zhang X."/>
            <person name="Wright M.E."/>
            <person name="Sharma G."/>
            <person name="Langner J.T."/>
            <person name="Ditty J.L."/>
            <person name="Subuyuj G.A."/>
        </authorList>
    </citation>
    <scope>NUCLEOTIDE SEQUENCE [LARGE SCALE GENOMIC DNA]</scope>
    <source>
        <strain evidence="1 2">Pinkel</strain>
    </source>
</reference>
<dbReference type="Proteomes" id="UP000469949">
    <property type="component" value="Unassembled WGS sequence"/>
</dbReference>
<dbReference type="AlphaFoldDB" id="A0A833N209"/>
<dbReference type="EMBL" id="WEKV01000001">
    <property type="protein sequence ID" value="KAB7788066.1"/>
    <property type="molecule type" value="Genomic_DNA"/>
</dbReference>
<organism evidence="1 2">
    <name type="scientific">Methylorubrum populi</name>
    <dbReference type="NCBI Taxonomy" id="223967"/>
    <lineage>
        <taxon>Bacteria</taxon>
        <taxon>Pseudomonadati</taxon>
        <taxon>Pseudomonadota</taxon>
        <taxon>Alphaproteobacteria</taxon>
        <taxon>Hyphomicrobiales</taxon>
        <taxon>Methylobacteriaceae</taxon>
        <taxon>Methylorubrum</taxon>
    </lineage>
</organism>
<evidence type="ECO:0000313" key="2">
    <source>
        <dbReference type="Proteomes" id="UP000469949"/>
    </source>
</evidence>
<sequence>MTAIYYDDNDDRIIIVGALQTYAPRTLRAVFDAAGQIMVRLKVRASNEFGPFPYSDLMDANGQGFADRMAAMAYLNSVFGRRPSYAGVERVIADEDLGGHRVVRISGAGRAAYASCADAEHAEFVIGMTRTAIASGARGLVSTQGVVEEPSWAWELGPLFLGLSGLLTPNPPTSGFVLRVATVVTPTRIMLVHDEPYLLAS</sequence>
<dbReference type="RefSeq" id="WP_152275593.1">
    <property type="nucleotide sequence ID" value="NZ_WEKV01000001.1"/>
</dbReference>
<protein>
    <submittedName>
        <fullName evidence="1">Uncharacterized protein</fullName>
    </submittedName>
</protein>
<evidence type="ECO:0000313" key="1">
    <source>
        <dbReference type="EMBL" id="KAB7788066.1"/>
    </source>
</evidence>
<comment type="caution">
    <text evidence="1">The sequence shown here is derived from an EMBL/GenBank/DDBJ whole genome shotgun (WGS) entry which is preliminary data.</text>
</comment>